<dbReference type="Gene3D" id="3.40.50.300">
    <property type="entry name" value="P-loop containing nucleotide triphosphate hydrolases"/>
    <property type="match status" value="1"/>
</dbReference>
<gene>
    <name evidence="3" type="ORF">CYJ41_04165</name>
</gene>
<dbReference type="GO" id="GO:0005524">
    <property type="term" value="F:ATP binding"/>
    <property type="evidence" value="ECO:0007669"/>
    <property type="project" value="InterPro"/>
</dbReference>
<dbReference type="Proteomes" id="UP000234639">
    <property type="component" value="Unassembled WGS sequence"/>
</dbReference>
<dbReference type="InterPro" id="IPR003593">
    <property type="entry name" value="AAA+_ATPase"/>
</dbReference>
<sequence length="382" mass="43121">MSDNPYIKFLNKYLEALVNHGGSDLHLKATSLIRGRINGKIVNFGDRILGKEEAEELAKALVGKRYDELDDKKSLDFTYILNDDYRFRVNLFLQISGISAVFRTIPRNIPKMEELLLPPVLKKIADETLMGLILVTGPTGSGKTTTIASMINHINHTRQNHIVTIEDPVEFVFDDAKCVINQRAIGQDCNTFADSLRAALREDPDIIFVGEMRDLETIETALHAAETGHLVLSTLHTLDAKESINRVISMFEGEEQNRIRIAFASVLQAVISQRLVATTDNKRRAAVEVLRRSVRIRDMILEDRVGEVTDAIKEGRNIYGTQTFDQHLLDLFRDGIITREEALDKSSNRADLEINIKNIELERKSKAGEADEADEIKLKDIR</sequence>
<proteinExistence type="inferred from homology"/>
<evidence type="ECO:0000256" key="1">
    <source>
        <dbReference type="ARBA" id="ARBA00006611"/>
    </source>
</evidence>
<dbReference type="InterPro" id="IPR006321">
    <property type="entry name" value="PilT/PilU"/>
</dbReference>
<dbReference type="Gene3D" id="3.30.450.90">
    <property type="match status" value="1"/>
</dbReference>
<accession>A0A2I1NAZ8</accession>
<dbReference type="Pfam" id="PF00437">
    <property type="entry name" value="T2SSE"/>
    <property type="match status" value="1"/>
</dbReference>
<dbReference type="PANTHER" id="PTHR30486:SF12">
    <property type="entry name" value="TYPE IV PILUS ATPASE PILU"/>
    <property type="match status" value="1"/>
</dbReference>
<organism evidence="3 4">
    <name type="scientific">Campylobacter ureolyticus</name>
    <dbReference type="NCBI Taxonomy" id="827"/>
    <lineage>
        <taxon>Bacteria</taxon>
        <taxon>Pseudomonadati</taxon>
        <taxon>Campylobacterota</taxon>
        <taxon>Epsilonproteobacteria</taxon>
        <taxon>Campylobacterales</taxon>
        <taxon>Campylobacteraceae</taxon>
        <taxon>Campylobacter</taxon>
    </lineage>
</organism>
<dbReference type="SMART" id="SM00382">
    <property type="entry name" value="AAA"/>
    <property type="match status" value="1"/>
</dbReference>
<evidence type="ECO:0000259" key="2">
    <source>
        <dbReference type="SMART" id="SM00382"/>
    </source>
</evidence>
<dbReference type="SUPFAM" id="SSF52540">
    <property type="entry name" value="P-loop containing nucleoside triphosphate hydrolases"/>
    <property type="match status" value="1"/>
</dbReference>
<dbReference type="RefSeq" id="WP_101637121.1">
    <property type="nucleotide sequence ID" value="NZ_PKHU01000003.1"/>
</dbReference>
<evidence type="ECO:0000313" key="4">
    <source>
        <dbReference type="Proteomes" id="UP000234639"/>
    </source>
</evidence>
<comment type="similarity">
    <text evidence="1">Belongs to the GSP E family.</text>
</comment>
<dbReference type="NCBIfam" id="TIGR01420">
    <property type="entry name" value="pilT_fam"/>
    <property type="match status" value="1"/>
</dbReference>
<dbReference type="InterPro" id="IPR001482">
    <property type="entry name" value="T2SS/T4SS_dom"/>
</dbReference>
<dbReference type="PANTHER" id="PTHR30486">
    <property type="entry name" value="TWITCHING MOTILITY PROTEIN PILT"/>
    <property type="match status" value="1"/>
</dbReference>
<dbReference type="InterPro" id="IPR050921">
    <property type="entry name" value="T4SS_GSP_E_ATPase"/>
</dbReference>
<reference evidence="3 4" key="1">
    <citation type="submission" date="2017-12" db="EMBL/GenBank/DDBJ databases">
        <title>Phylogenetic diversity of female urinary microbiome.</title>
        <authorList>
            <person name="Thomas-White K."/>
            <person name="Wolfe A.J."/>
        </authorList>
    </citation>
    <scope>NUCLEOTIDE SEQUENCE [LARGE SCALE GENOMIC DNA]</scope>
    <source>
        <strain evidence="3 4">UMB0112</strain>
    </source>
</reference>
<evidence type="ECO:0000313" key="3">
    <source>
        <dbReference type="EMBL" id="PKZ29557.1"/>
    </source>
</evidence>
<protein>
    <submittedName>
        <fullName evidence="3">Type IV pili twitching motility protein PilT</fullName>
    </submittedName>
</protein>
<feature type="domain" description="AAA+ ATPase" evidence="2">
    <location>
        <begin position="129"/>
        <end position="315"/>
    </location>
</feature>
<comment type="caution">
    <text evidence="3">The sequence shown here is derived from an EMBL/GenBank/DDBJ whole genome shotgun (WGS) entry which is preliminary data.</text>
</comment>
<dbReference type="GO" id="GO:0016887">
    <property type="term" value="F:ATP hydrolysis activity"/>
    <property type="evidence" value="ECO:0007669"/>
    <property type="project" value="InterPro"/>
</dbReference>
<dbReference type="AlphaFoldDB" id="A0A2I1NAZ8"/>
<dbReference type="CDD" id="cd01131">
    <property type="entry name" value="PilT"/>
    <property type="match status" value="1"/>
</dbReference>
<name>A0A2I1NAZ8_9BACT</name>
<dbReference type="InterPro" id="IPR027417">
    <property type="entry name" value="P-loop_NTPase"/>
</dbReference>
<dbReference type="EMBL" id="PKHU01000003">
    <property type="protein sequence ID" value="PKZ29557.1"/>
    <property type="molecule type" value="Genomic_DNA"/>
</dbReference>